<reference evidence="1 2" key="1">
    <citation type="journal article" date="2012" name="J. Bacteriol.">
        <title>Complete Genome Sequence of Leptospirillum ferrooxidans Strain C2-3, Isolated from a Fresh Volcanic Ash Deposit on the Island of Miyake, Japan.</title>
        <authorList>
            <person name="Fujimura R."/>
            <person name="Sato Y."/>
            <person name="Nishizawa T."/>
            <person name="Oshima K."/>
            <person name="Kim S.-W."/>
            <person name="Hattori M."/>
            <person name="Kamijo T."/>
            <person name="Ohta H."/>
        </authorList>
    </citation>
    <scope>NUCLEOTIDE SEQUENCE [LARGE SCALE GENOMIC DNA]</scope>
    <source>
        <strain evidence="1 2">C2-3</strain>
    </source>
</reference>
<dbReference type="STRING" id="1162668.LFE_2182"/>
<dbReference type="HOGENOM" id="CLU_2735087_0_0_0"/>
<sequence length="71" mass="7955">MTVMKSDFLIRGSRDIFAPAQNGLNGLSEGVRREFFCHHSPIGDPLRDLYLDVLEFKILWVVSAAVFVSGD</sequence>
<name>I0IRF6_LEPFC</name>
<proteinExistence type="predicted"/>
<dbReference type="EMBL" id="AP012342">
    <property type="protein sequence ID" value="BAM07855.1"/>
    <property type="molecule type" value="Genomic_DNA"/>
</dbReference>
<protein>
    <submittedName>
        <fullName evidence="1">Uncharacterized protein</fullName>
    </submittedName>
</protein>
<dbReference type="AlphaFoldDB" id="I0IRF6"/>
<accession>I0IRF6</accession>
<gene>
    <name evidence="1" type="ordered locus">LFE_2182</name>
</gene>
<organism evidence="1 2">
    <name type="scientific">Leptospirillum ferrooxidans (strain C2-3)</name>
    <dbReference type="NCBI Taxonomy" id="1162668"/>
    <lineage>
        <taxon>Bacteria</taxon>
        <taxon>Pseudomonadati</taxon>
        <taxon>Nitrospirota</taxon>
        <taxon>Nitrospiria</taxon>
        <taxon>Nitrospirales</taxon>
        <taxon>Nitrospiraceae</taxon>
        <taxon>Leptospirillum</taxon>
    </lineage>
</organism>
<keyword evidence="2" id="KW-1185">Reference proteome</keyword>
<dbReference type="Proteomes" id="UP000007382">
    <property type="component" value="Chromosome"/>
</dbReference>
<evidence type="ECO:0000313" key="1">
    <source>
        <dbReference type="EMBL" id="BAM07855.1"/>
    </source>
</evidence>
<dbReference type="KEGG" id="lfc:LFE_2182"/>
<reference evidence="2" key="2">
    <citation type="submission" date="2012-03" db="EMBL/GenBank/DDBJ databases">
        <title>The complete genome sequence of the pioneer microbe on fresh volcanic deposit, Leptospirillum ferrooxidans strain C2-3.</title>
        <authorList>
            <person name="Fujimura R."/>
            <person name="Sato Y."/>
            <person name="Nishizawa T."/>
            <person name="Nanba K."/>
            <person name="Oshima K."/>
            <person name="Hattori M."/>
            <person name="Kamijo T."/>
            <person name="Ohta H."/>
        </authorList>
    </citation>
    <scope>NUCLEOTIDE SEQUENCE [LARGE SCALE GENOMIC DNA]</scope>
    <source>
        <strain evidence="2">C2-3</strain>
    </source>
</reference>
<evidence type="ECO:0000313" key="2">
    <source>
        <dbReference type="Proteomes" id="UP000007382"/>
    </source>
</evidence>
<dbReference type="PATRIC" id="fig|1162668.3.peg.2586"/>